<accession>A0AAW1HVD6</accession>
<comment type="caution">
    <text evidence="1">The sequence shown here is derived from an EMBL/GenBank/DDBJ whole genome shotgun (WGS) entry which is preliminary data.</text>
</comment>
<sequence>MKQENLQQVLVDWIVGRKANNEDVAPFKEKLQKLIEAGNNEDVAPFKEKLQKLIEDEQLSVQQLYNCDETELQDAPKKSTYF</sequence>
<dbReference type="EMBL" id="JASPKY010000878">
    <property type="protein sequence ID" value="KAK9680708.1"/>
    <property type="molecule type" value="Genomic_DNA"/>
</dbReference>
<reference evidence="1 2" key="1">
    <citation type="journal article" date="2024" name="BMC Genomics">
        <title>De novo assembly and annotation of Popillia japonica's genome with initial clues to its potential as an invasive pest.</title>
        <authorList>
            <person name="Cucini C."/>
            <person name="Boschi S."/>
            <person name="Funari R."/>
            <person name="Cardaioli E."/>
            <person name="Iannotti N."/>
            <person name="Marturano G."/>
            <person name="Paoli F."/>
            <person name="Bruttini M."/>
            <person name="Carapelli A."/>
            <person name="Frati F."/>
            <person name="Nardi F."/>
        </authorList>
    </citation>
    <scope>NUCLEOTIDE SEQUENCE [LARGE SCALE GENOMIC DNA]</scope>
    <source>
        <strain evidence="1">DMR45628</strain>
    </source>
</reference>
<evidence type="ECO:0000313" key="1">
    <source>
        <dbReference type="EMBL" id="KAK9680708.1"/>
    </source>
</evidence>
<gene>
    <name evidence="1" type="ORF">QE152_g38875</name>
</gene>
<protein>
    <submittedName>
        <fullName evidence="1">Uncharacterized protein</fullName>
    </submittedName>
</protein>
<proteinExistence type="predicted"/>
<dbReference type="Proteomes" id="UP001458880">
    <property type="component" value="Unassembled WGS sequence"/>
</dbReference>
<organism evidence="1 2">
    <name type="scientific">Popillia japonica</name>
    <name type="common">Japanese beetle</name>
    <dbReference type="NCBI Taxonomy" id="7064"/>
    <lineage>
        <taxon>Eukaryota</taxon>
        <taxon>Metazoa</taxon>
        <taxon>Ecdysozoa</taxon>
        <taxon>Arthropoda</taxon>
        <taxon>Hexapoda</taxon>
        <taxon>Insecta</taxon>
        <taxon>Pterygota</taxon>
        <taxon>Neoptera</taxon>
        <taxon>Endopterygota</taxon>
        <taxon>Coleoptera</taxon>
        <taxon>Polyphaga</taxon>
        <taxon>Scarabaeiformia</taxon>
        <taxon>Scarabaeidae</taxon>
        <taxon>Rutelinae</taxon>
        <taxon>Popillia</taxon>
    </lineage>
</organism>
<name>A0AAW1HVD6_POPJA</name>
<keyword evidence="2" id="KW-1185">Reference proteome</keyword>
<evidence type="ECO:0000313" key="2">
    <source>
        <dbReference type="Proteomes" id="UP001458880"/>
    </source>
</evidence>
<dbReference type="AlphaFoldDB" id="A0AAW1HVD6"/>